<dbReference type="EMBL" id="JBBMFJ010000026">
    <property type="protein sequence ID" value="MEQ2563848.1"/>
    <property type="molecule type" value="Genomic_DNA"/>
</dbReference>
<keyword evidence="2" id="KW-0472">Membrane</keyword>
<proteinExistence type="predicted"/>
<gene>
    <name evidence="3" type="ORF">WMO41_11865</name>
</gene>
<dbReference type="RefSeq" id="WP_349229925.1">
    <property type="nucleotide sequence ID" value="NZ_JBBMFJ010000026.1"/>
</dbReference>
<dbReference type="InterPro" id="IPR050445">
    <property type="entry name" value="Bact_polysacc_biosynth/exp"/>
</dbReference>
<evidence type="ECO:0008006" key="5">
    <source>
        <dbReference type="Google" id="ProtNLM"/>
    </source>
</evidence>
<keyword evidence="1" id="KW-0175">Coiled coil</keyword>
<feature type="transmembrane region" description="Helical" evidence="2">
    <location>
        <begin position="29"/>
        <end position="46"/>
    </location>
</feature>
<comment type="caution">
    <text evidence="3">The sequence shown here is derived from an EMBL/GenBank/DDBJ whole genome shotgun (WGS) entry which is preliminary data.</text>
</comment>
<evidence type="ECO:0000256" key="2">
    <source>
        <dbReference type="SAM" id="Phobius"/>
    </source>
</evidence>
<feature type="transmembrane region" description="Helical" evidence="2">
    <location>
        <begin position="288"/>
        <end position="311"/>
    </location>
</feature>
<keyword evidence="2" id="KW-1133">Transmembrane helix</keyword>
<accession>A0ABV1HQJ1</accession>
<name>A0ABV1HQJ1_9FIRM</name>
<dbReference type="Proteomes" id="UP001437460">
    <property type="component" value="Unassembled WGS sequence"/>
</dbReference>
<evidence type="ECO:0000313" key="4">
    <source>
        <dbReference type="Proteomes" id="UP001437460"/>
    </source>
</evidence>
<protein>
    <recommendedName>
        <fullName evidence="5">Capsular polysaccharide biosynthesis protein</fullName>
    </recommendedName>
</protein>
<evidence type="ECO:0000256" key="1">
    <source>
        <dbReference type="SAM" id="Coils"/>
    </source>
</evidence>
<reference evidence="3 4" key="1">
    <citation type="submission" date="2024-03" db="EMBL/GenBank/DDBJ databases">
        <title>Human intestinal bacterial collection.</title>
        <authorList>
            <person name="Pauvert C."/>
            <person name="Hitch T.C.A."/>
            <person name="Clavel T."/>
        </authorList>
    </citation>
    <scope>NUCLEOTIDE SEQUENCE [LARGE SCALE GENOMIC DNA]</scope>
    <source>
        <strain evidence="3 4">CLA-AP-H27</strain>
    </source>
</reference>
<evidence type="ECO:0000313" key="3">
    <source>
        <dbReference type="EMBL" id="MEQ2563848.1"/>
    </source>
</evidence>
<keyword evidence="2" id="KW-0812">Transmembrane</keyword>
<dbReference type="PANTHER" id="PTHR32309:SF13">
    <property type="entry name" value="FERRIC ENTEROBACTIN TRANSPORT PROTEIN FEPE"/>
    <property type="match status" value="1"/>
</dbReference>
<feature type="coiled-coil region" evidence="1">
    <location>
        <begin position="65"/>
        <end position="92"/>
    </location>
</feature>
<organism evidence="3 4">
    <name type="scientific">Ventrimonas faecis</name>
    <dbReference type="NCBI Taxonomy" id="3133170"/>
    <lineage>
        <taxon>Bacteria</taxon>
        <taxon>Bacillati</taxon>
        <taxon>Bacillota</taxon>
        <taxon>Clostridia</taxon>
        <taxon>Lachnospirales</taxon>
        <taxon>Lachnospiraceae</taxon>
        <taxon>Ventrimonas</taxon>
    </lineage>
</organism>
<dbReference type="PANTHER" id="PTHR32309">
    <property type="entry name" value="TYROSINE-PROTEIN KINASE"/>
    <property type="match status" value="1"/>
</dbReference>
<sequence length="465" mass="51993">MNSVNSNNYINYEEEIDLIDLLFYLLRRWRPIILAALLLAVILGAYKVTTGAREQQNTELVQEAKDRYEADKAAYEQTKDGYERDIASLLKSMAAQDIYLENSVLMKIDPFAKSVARADIAVNVNTTLTEPEILISDPADAYVKAYASALKAGRDMKQIGEELGIEANYIDELITVDSDYASNTVSVSVSAIDSGTADRILEQLLKRIPEQQAEINEKMGSHEIQVLNRTTDVVMDMDLADTQKAESDRYTSYQKALTDKEKTLKDLSEPSMPESISKKVLVKNGIKYALIGAIAGVVLVSGCFVLCYIVGGKLHTAEELERRYDMKVLGVIPSADKKRLGSVVDQLIRKLSGEDRRKSESELVIRSSLSIRNRIETGKTVLITGTVEKEYLDGLRKQFEQQLPELHWISGEDMTECVETVKTLKEKADGVLLVEAREKTKCVKLEEEVKTVREFGCEILGSILL</sequence>
<keyword evidence="4" id="KW-1185">Reference proteome</keyword>